<reference evidence="6" key="1">
    <citation type="submission" date="2018-12" db="EMBL/GenBank/DDBJ databases">
        <authorList>
            <person name="Syme R.A."/>
            <person name="Farfan-Caceres L."/>
            <person name="Lichtenzveig J."/>
        </authorList>
    </citation>
    <scope>NUCLEOTIDE SEQUENCE</scope>
    <source>
        <strain evidence="6">Al4</strain>
    </source>
</reference>
<proteinExistence type="predicted"/>
<evidence type="ECO:0000313" key="6">
    <source>
        <dbReference type="EMBL" id="KAF9701755.1"/>
    </source>
</evidence>
<dbReference type="PANTHER" id="PTHR46494">
    <property type="entry name" value="CORA FAMILY METAL ION TRANSPORTER (EUROFUNG)"/>
    <property type="match status" value="1"/>
</dbReference>
<dbReference type="AlphaFoldDB" id="A0A8H7MN08"/>
<dbReference type="OrthoDB" id="1046782at2759"/>
<dbReference type="GO" id="GO:0050897">
    <property type="term" value="F:cobalt ion binding"/>
    <property type="evidence" value="ECO:0007669"/>
    <property type="project" value="TreeGrafter"/>
</dbReference>
<evidence type="ECO:0000313" key="7">
    <source>
        <dbReference type="Proteomes" id="UP000651452"/>
    </source>
</evidence>
<dbReference type="GO" id="GO:0005886">
    <property type="term" value="C:plasma membrane"/>
    <property type="evidence" value="ECO:0007669"/>
    <property type="project" value="UniProtKB-SubCell"/>
</dbReference>
<comment type="caution">
    <text evidence="6">The sequence shown here is derived from an EMBL/GenBank/DDBJ whole genome shotgun (WGS) entry which is preliminary data.</text>
</comment>
<organism evidence="6 7">
    <name type="scientific">Ascochyta lentis</name>
    <dbReference type="NCBI Taxonomy" id="205686"/>
    <lineage>
        <taxon>Eukaryota</taxon>
        <taxon>Fungi</taxon>
        <taxon>Dikarya</taxon>
        <taxon>Ascomycota</taxon>
        <taxon>Pezizomycotina</taxon>
        <taxon>Dothideomycetes</taxon>
        <taxon>Pleosporomycetidae</taxon>
        <taxon>Pleosporales</taxon>
        <taxon>Pleosporineae</taxon>
        <taxon>Didymellaceae</taxon>
        <taxon>Ascochyta</taxon>
    </lineage>
</organism>
<evidence type="ECO:0000256" key="1">
    <source>
        <dbReference type="ARBA" id="ARBA00004651"/>
    </source>
</evidence>
<keyword evidence="2 5" id="KW-0812">Transmembrane</keyword>
<dbReference type="Proteomes" id="UP000651452">
    <property type="component" value="Unassembled WGS sequence"/>
</dbReference>
<dbReference type="InterPro" id="IPR045863">
    <property type="entry name" value="CorA_TM1_TM2"/>
</dbReference>
<comment type="subcellular location">
    <subcellularLocation>
        <location evidence="1">Cell membrane</location>
        <topology evidence="1">Multi-pass membrane protein</topology>
    </subcellularLocation>
</comment>
<dbReference type="GO" id="GO:0015095">
    <property type="term" value="F:magnesium ion transmembrane transporter activity"/>
    <property type="evidence" value="ECO:0007669"/>
    <property type="project" value="TreeGrafter"/>
</dbReference>
<dbReference type="GO" id="GO:0000287">
    <property type="term" value="F:magnesium ion binding"/>
    <property type="evidence" value="ECO:0007669"/>
    <property type="project" value="TreeGrafter"/>
</dbReference>
<name>A0A8H7MN08_9PLEO</name>
<evidence type="ECO:0000256" key="2">
    <source>
        <dbReference type="ARBA" id="ARBA00022692"/>
    </source>
</evidence>
<gene>
    <name evidence="6" type="ORF">EKO04_000282</name>
</gene>
<feature type="transmembrane region" description="Helical" evidence="5">
    <location>
        <begin position="437"/>
        <end position="457"/>
    </location>
</feature>
<dbReference type="Pfam" id="PF01544">
    <property type="entry name" value="CorA"/>
    <property type="match status" value="1"/>
</dbReference>
<keyword evidence="4 5" id="KW-0472">Membrane</keyword>
<dbReference type="GO" id="GO:0015087">
    <property type="term" value="F:cobalt ion transmembrane transporter activity"/>
    <property type="evidence" value="ECO:0007669"/>
    <property type="project" value="TreeGrafter"/>
</dbReference>
<accession>A0A8H7MN08</accession>
<feature type="transmembrane region" description="Helical" evidence="5">
    <location>
        <begin position="398"/>
        <end position="417"/>
    </location>
</feature>
<dbReference type="PANTHER" id="PTHR46494:SF1">
    <property type="entry name" value="CORA FAMILY METAL ION TRANSPORTER (EUROFUNG)"/>
    <property type="match status" value="1"/>
</dbReference>
<protein>
    <submittedName>
        <fullName evidence="6">Uncharacterized protein</fullName>
    </submittedName>
</protein>
<dbReference type="EMBL" id="RZGK01000002">
    <property type="protein sequence ID" value="KAF9701755.1"/>
    <property type="molecule type" value="Genomic_DNA"/>
</dbReference>
<dbReference type="SUPFAM" id="SSF144083">
    <property type="entry name" value="Magnesium transport protein CorA, transmembrane region"/>
    <property type="match status" value="1"/>
</dbReference>
<dbReference type="InterPro" id="IPR002523">
    <property type="entry name" value="MgTranspt_CorA/ZnTranspt_ZntB"/>
</dbReference>
<evidence type="ECO:0000256" key="5">
    <source>
        <dbReference type="SAM" id="Phobius"/>
    </source>
</evidence>
<evidence type="ECO:0000256" key="4">
    <source>
        <dbReference type="ARBA" id="ARBA00023136"/>
    </source>
</evidence>
<keyword evidence="3 5" id="KW-1133">Transmembrane helix</keyword>
<reference evidence="6" key="2">
    <citation type="submission" date="2020-09" db="EMBL/GenBank/DDBJ databases">
        <title>Reference genome assembly for Australian Ascochyta lentis isolate Al4.</title>
        <authorList>
            <person name="Lee R.C."/>
            <person name="Farfan-Caceres L.M."/>
            <person name="Debler J.W."/>
            <person name="Williams A.H."/>
            <person name="Henares B.M."/>
        </authorList>
    </citation>
    <scope>NUCLEOTIDE SEQUENCE</scope>
    <source>
        <strain evidence="6">Al4</strain>
    </source>
</reference>
<keyword evidence="7" id="KW-1185">Reference proteome</keyword>
<evidence type="ECO:0000256" key="3">
    <source>
        <dbReference type="ARBA" id="ARBA00022989"/>
    </source>
</evidence>
<dbReference type="Gene3D" id="1.20.58.340">
    <property type="entry name" value="Magnesium transport protein CorA, transmembrane region"/>
    <property type="match status" value="1"/>
</dbReference>
<sequence length="513" mass="57918">MAAFRSLTANRQPWQDFEYKALRGHSPESLDAKSRRSNVKLPLNLFEWSHGSQDGLEISDIKSVSELEARDPATVRVIFAPQDIPAPETVGGLLRLFDKFGIPSAFIHESMQNISQSFAAQKDIDGTTYVWFHFLCKTVSVTKGRIVHQQVATEDNGKAGQVLARAQKLSQADFNWLKPGFVLKIRKQQSPLMPPSRTRTSSSDATMAIASSEPKVELFCFGAPASLGDRLRKLKDVAICDDLMQDPYVLLEVVLEEMYKVLDQTGWAISQIFGDIETQTLEMATTPGKAKELPPDHFTGLHNLAKHTTYLRENCDSALATLQGLRHHHTAVTGDHPEPAQEFTRQALEYRKTLFQSTQRRLASLDKRMANIIQLSFHLVTQGDSRTMQSENQSMKTIAVMTLIFMPLGTIAGIFGTQFMRLDENAPFHMHVSQDFWLLWIIAVPLTVIVTVIWRVWYYDARGRLIDELPPRGKGERGWLGWKTMVLGRRKHVMHTDHEKAHAYNGAATVVRI</sequence>